<feature type="compositionally biased region" description="Polar residues" evidence="2">
    <location>
        <begin position="245"/>
        <end position="264"/>
    </location>
</feature>
<feature type="compositionally biased region" description="Basic and acidic residues" evidence="2">
    <location>
        <begin position="213"/>
        <end position="244"/>
    </location>
</feature>
<keyword evidence="5" id="KW-1185">Reference proteome</keyword>
<reference evidence="4" key="1">
    <citation type="journal article" date="2021" name="Nat. Commun.">
        <title>Genetic determinants of endophytism in the Arabidopsis root mycobiome.</title>
        <authorList>
            <person name="Mesny F."/>
            <person name="Miyauchi S."/>
            <person name="Thiergart T."/>
            <person name="Pickel B."/>
            <person name="Atanasova L."/>
            <person name="Karlsson M."/>
            <person name="Huettel B."/>
            <person name="Barry K.W."/>
            <person name="Haridas S."/>
            <person name="Chen C."/>
            <person name="Bauer D."/>
            <person name="Andreopoulos W."/>
            <person name="Pangilinan J."/>
            <person name="LaButti K."/>
            <person name="Riley R."/>
            <person name="Lipzen A."/>
            <person name="Clum A."/>
            <person name="Drula E."/>
            <person name="Henrissat B."/>
            <person name="Kohler A."/>
            <person name="Grigoriev I.V."/>
            <person name="Martin F.M."/>
            <person name="Hacquard S."/>
        </authorList>
    </citation>
    <scope>NUCLEOTIDE SEQUENCE</scope>
    <source>
        <strain evidence="4">MPI-CAGE-AT-0147</strain>
    </source>
</reference>
<dbReference type="OrthoDB" id="10481269at2759"/>
<evidence type="ECO:0000256" key="3">
    <source>
        <dbReference type="SAM" id="Phobius"/>
    </source>
</evidence>
<dbReference type="AlphaFoldDB" id="A0A9P9FIE2"/>
<name>A0A9P9FIE2_9HYPO</name>
<sequence>MPSLSNQAPPGHISVSPLIYRPKTTMQQIASLLFLFIDIIVTLYRLAAIAKNALQDLAPQIYQNPRLLFAPANAAFAYFKRLSALQMMQLSTIACLMYRLPIRVAIILWDTLWATSSVLFRFWTWSINRPIQDAPSILHFWIMRILDIADILIFALIAFVVIFLISTLAILPMLSKENEEEELWESQDLALTVEAVAQPGLKAPTVTPASRKAAHDAREEERQREDLRYRKEQRLQAEQQERGRSTSGGNNQSRSVSFGSTVSTPDMARLQEELAVERFLNGKLQREVAELKTQVANLSQDMIDGEHPNAKRSGGRAYWSYTQLLARQREDCRQKDFYIKACQERGDEIQELNKQLQATRTKAKQDLEFLRRKLIVADAKAGEHTRLQQEFEIVQKRLGVSEERRRQASERQRAAEKTARRR</sequence>
<feature type="region of interest" description="Disordered" evidence="2">
    <location>
        <begin position="401"/>
        <end position="422"/>
    </location>
</feature>
<comment type="caution">
    <text evidence="4">The sequence shown here is derived from an EMBL/GenBank/DDBJ whole genome shotgun (WGS) entry which is preliminary data.</text>
</comment>
<accession>A0A9P9FIE2</accession>
<keyword evidence="3" id="KW-0812">Transmembrane</keyword>
<dbReference type="Proteomes" id="UP000738349">
    <property type="component" value="Unassembled WGS sequence"/>
</dbReference>
<keyword evidence="1" id="KW-0175">Coiled coil</keyword>
<dbReference type="EMBL" id="JAGMUV010000004">
    <property type="protein sequence ID" value="KAH7161630.1"/>
    <property type="molecule type" value="Genomic_DNA"/>
</dbReference>
<evidence type="ECO:0000313" key="4">
    <source>
        <dbReference type="EMBL" id="KAH7161630.1"/>
    </source>
</evidence>
<evidence type="ECO:0000256" key="1">
    <source>
        <dbReference type="SAM" id="Coils"/>
    </source>
</evidence>
<protein>
    <submittedName>
        <fullName evidence="4">Uncharacterized protein</fullName>
    </submittedName>
</protein>
<evidence type="ECO:0000256" key="2">
    <source>
        <dbReference type="SAM" id="MobiDB-lite"/>
    </source>
</evidence>
<evidence type="ECO:0000313" key="5">
    <source>
        <dbReference type="Proteomes" id="UP000738349"/>
    </source>
</evidence>
<gene>
    <name evidence="4" type="ORF">EDB81DRAFT_879946</name>
</gene>
<keyword evidence="3" id="KW-0472">Membrane</keyword>
<keyword evidence="3" id="KW-1133">Transmembrane helix</keyword>
<proteinExistence type="predicted"/>
<feature type="region of interest" description="Disordered" evidence="2">
    <location>
        <begin position="204"/>
        <end position="264"/>
    </location>
</feature>
<feature type="coiled-coil region" evidence="1">
    <location>
        <begin position="339"/>
        <end position="373"/>
    </location>
</feature>
<organism evidence="4 5">
    <name type="scientific">Dactylonectria macrodidyma</name>
    <dbReference type="NCBI Taxonomy" id="307937"/>
    <lineage>
        <taxon>Eukaryota</taxon>
        <taxon>Fungi</taxon>
        <taxon>Dikarya</taxon>
        <taxon>Ascomycota</taxon>
        <taxon>Pezizomycotina</taxon>
        <taxon>Sordariomycetes</taxon>
        <taxon>Hypocreomycetidae</taxon>
        <taxon>Hypocreales</taxon>
        <taxon>Nectriaceae</taxon>
        <taxon>Dactylonectria</taxon>
    </lineage>
</organism>
<feature type="transmembrane region" description="Helical" evidence="3">
    <location>
        <begin position="29"/>
        <end position="49"/>
    </location>
</feature>
<feature type="transmembrane region" description="Helical" evidence="3">
    <location>
        <begin position="151"/>
        <end position="171"/>
    </location>
</feature>